<dbReference type="GO" id="GO:0016746">
    <property type="term" value="F:acyltransferase activity"/>
    <property type="evidence" value="ECO:0007669"/>
    <property type="project" value="UniProtKB-KW"/>
</dbReference>
<comment type="similarity">
    <text evidence="1">Belongs to the plant acyltransferase family.</text>
</comment>
<dbReference type="SUPFAM" id="SSF52777">
    <property type="entry name" value="CoA-dependent acyltransferases"/>
    <property type="match status" value="1"/>
</dbReference>
<feature type="region of interest" description="Disordered" evidence="4">
    <location>
        <begin position="1"/>
        <end position="21"/>
    </location>
</feature>
<evidence type="ECO:0000313" key="6">
    <source>
        <dbReference type="Proteomes" id="UP000230069"/>
    </source>
</evidence>
<organism evidence="5 6">
    <name type="scientific">Aquilegia coerulea</name>
    <name type="common">Rocky mountain columbine</name>
    <dbReference type="NCBI Taxonomy" id="218851"/>
    <lineage>
        <taxon>Eukaryota</taxon>
        <taxon>Viridiplantae</taxon>
        <taxon>Streptophyta</taxon>
        <taxon>Embryophyta</taxon>
        <taxon>Tracheophyta</taxon>
        <taxon>Spermatophyta</taxon>
        <taxon>Magnoliopsida</taxon>
        <taxon>Ranunculales</taxon>
        <taxon>Ranunculaceae</taxon>
        <taxon>Thalictroideae</taxon>
        <taxon>Aquilegia</taxon>
    </lineage>
</organism>
<accession>A0A2G5EYA8</accession>
<gene>
    <name evidence="5" type="ORF">AQUCO_00300315v1</name>
</gene>
<proteinExistence type="inferred from homology"/>
<keyword evidence="6" id="KW-1185">Reference proteome</keyword>
<name>A0A2G5EYA8_AQUCA</name>
<keyword evidence="3" id="KW-0012">Acyltransferase</keyword>
<dbReference type="InterPro" id="IPR023213">
    <property type="entry name" value="CAT-like_dom_sf"/>
</dbReference>
<dbReference type="AlphaFoldDB" id="A0A2G5EYA8"/>
<dbReference type="EMBL" id="KZ305020">
    <property type="protein sequence ID" value="PIA60712.1"/>
    <property type="molecule type" value="Genomic_DNA"/>
</dbReference>
<evidence type="ECO:0000313" key="5">
    <source>
        <dbReference type="EMBL" id="PIA60712.1"/>
    </source>
</evidence>
<dbReference type="PANTHER" id="PTHR31147">
    <property type="entry name" value="ACYL TRANSFERASE 4"/>
    <property type="match status" value="1"/>
</dbReference>
<sequence length="422" mass="47055">MNFTVTRSPGVNVPPSESTPSGTLDLSAIDILPTLQRNYVNVLHVYRHGHDEAAKVIREALSKALVLYYPLAGRLEESSHGELQLACTGEGVWFVEASTDFSLASFDCFDNVPMVPYDDLLPTPPPENYGIDPLMRLQFTRLSCQGFVIGFTFCHSICDAFGAAQFLNAVGEIARGFEHPRIAPMWHRESIPASARLAHALRKPKPPPPIPSYTLEHVSIDISLDQVDKLKNQFFELTGEYCSTFDVVAASIWRHRAQTIALGKENNAVLVFMGDMRRLLDPPLPEGYYGNCFFPVTVTVSSGWLLEATNADIVKLIKDAKAKLPNEFSKWLKSDEVDDGNDPFTPPVLYSKLFISVWTRAGFDQIDYGWGLPVRVLPEQGPSFIPIVIVQSPPPPKKGIRLMTWCVKKAHLSSFEETMNLF</sequence>
<dbReference type="InParanoid" id="A0A2G5EYA8"/>
<dbReference type="Gene3D" id="3.30.559.10">
    <property type="entry name" value="Chloramphenicol acetyltransferase-like domain"/>
    <property type="match status" value="2"/>
</dbReference>
<protein>
    <submittedName>
        <fullName evidence="5">Uncharacterized protein</fullName>
    </submittedName>
</protein>
<dbReference type="Proteomes" id="UP000230069">
    <property type="component" value="Unassembled WGS sequence"/>
</dbReference>
<dbReference type="STRING" id="218851.A0A2G5EYA8"/>
<dbReference type="FunCoup" id="A0A2G5EYA8">
    <property type="interactions" value="4"/>
</dbReference>
<dbReference type="OrthoDB" id="444127at2759"/>
<evidence type="ECO:0000256" key="4">
    <source>
        <dbReference type="SAM" id="MobiDB-lite"/>
    </source>
</evidence>
<evidence type="ECO:0000256" key="1">
    <source>
        <dbReference type="ARBA" id="ARBA00009861"/>
    </source>
</evidence>
<dbReference type="InterPro" id="IPR050898">
    <property type="entry name" value="Plant_acyltransferase"/>
</dbReference>
<dbReference type="PANTHER" id="PTHR31147:SF1">
    <property type="entry name" value="ACYL TRANSFERASE 4"/>
    <property type="match status" value="1"/>
</dbReference>
<reference evidence="5 6" key="1">
    <citation type="submission" date="2017-09" db="EMBL/GenBank/DDBJ databases">
        <title>WGS assembly of Aquilegia coerulea Goldsmith.</title>
        <authorList>
            <person name="Hodges S."/>
            <person name="Kramer E."/>
            <person name="Nordborg M."/>
            <person name="Tomkins J."/>
            <person name="Borevitz J."/>
            <person name="Derieg N."/>
            <person name="Yan J."/>
            <person name="Mihaltcheva S."/>
            <person name="Hayes R.D."/>
            <person name="Rokhsar D."/>
        </authorList>
    </citation>
    <scope>NUCLEOTIDE SEQUENCE [LARGE SCALE GENOMIC DNA]</scope>
    <source>
        <strain evidence="6">cv. Goldsmith</strain>
    </source>
</reference>
<evidence type="ECO:0000256" key="2">
    <source>
        <dbReference type="ARBA" id="ARBA00022679"/>
    </source>
</evidence>
<evidence type="ECO:0000256" key="3">
    <source>
        <dbReference type="ARBA" id="ARBA00023315"/>
    </source>
</evidence>
<keyword evidence="2" id="KW-0808">Transferase</keyword>
<dbReference type="Pfam" id="PF02458">
    <property type="entry name" value="Transferase"/>
    <property type="match status" value="1"/>
</dbReference>